<evidence type="ECO:0000313" key="1">
    <source>
        <dbReference type="EMBL" id="KAL3956356.1"/>
    </source>
</evidence>
<accession>A0ACC4DJ11</accession>
<reference evidence="1" key="1">
    <citation type="submission" date="2024-12" db="EMBL/GenBank/DDBJ databases">
        <title>Comparative genomics and development of molecular markers within Purpureocillium lilacinum and among Purpureocillium species.</title>
        <authorList>
            <person name="Yeh Z.-Y."/>
            <person name="Ni N.-T."/>
            <person name="Lo P.-H."/>
            <person name="Mushyakhwo K."/>
            <person name="Lin C.-F."/>
            <person name="Nai Y.-S."/>
        </authorList>
    </citation>
    <scope>NUCLEOTIDE SEQUENCE</scope>
    <source>
        <strain evidence="1">NCHU-NPUST-175</strain>
    </source>
</reference>
<protein>
    <submittedName>
        <fullName evidence="1">Uncharacterized protein</fullName>
    </submittedName>
</protein>
<keyword evidence="2" id="KW-1185">Reference proteome</keyword>
<organism evidence="1 2">
    <name type="scientific">Purpureocillium lilacinum</name>
    <name type="common">Paecilomyces lilacinus</name>
    <dbReference type="NCBI Taxonomy" id="33203"/>
    <lineage>
        <taxon>Eukaryota</taxon>
        <taxon>Fungi</taxon>
        <taxon>Dikarya</taxon>
        <taxon>Ascomycota</taxon>
        <taxon>Pezizomycotina</taxon>
        <taxon>Sordariomycetes</taxon>
        <taxon>Hypocreomycetidae</taxon>
        <taxon>Hypocreales</taxon>
        <taxon>Ophiocordycipitaceae</taxon>
        <taxon>Purpureocillium</taxon>
    </lineage>
</organism>
<name>A0ACC4DJ11_PURLI</name>
<sequence length="378" mass="39928">MLLPFAAPVLASLFPSQHACPWQAAYHQAGSMPQGLQDVRACRTGVRARQERAVRGGFGWSFQTSQPAGERAAPLPCLRAPGTASRVRRSSGRGATSAATGAPVSELTLTCIQPAAPHRLRICGEPSHVVPSPRRASSDPPCSIAYAHRARWIARLGALAARDIIRRASRCNHPLPQVQETKRFGSAHDATLPTSTQRYPVPGAGRASEASACAPPAAAAPGLPRTRRWKLRVADLSGVWRPSTPASLGQRHQLWPCSPPVPPALSDLARRQGARAILGGGLVECGQPASACSRGTQLDYYILSLRAASAVARNPVRDSHEHGSSGSGNSNARPSAKHGEPCPACLHPACARPARFPNTLGIKISQAHGPLNRARGRV</sequence>
<dbReference type="EMBL" id="JBGNUJ010000008">
    <property type="protein sequence ID" value="KAL3956356.1"/>
    <property type="molecule type" value="Genomic_DNA"/>
</dbReference>
<comment type="caution">
    <text evidence="1">The sequence shown here is derived from an EMBL/GenBank/DDBJ whole genome shotgun (WGS) entry which is preliminary data.</text>
</comment>
<gene>
    <name evidence="1" type="ORF">ACCO45_009202</name>
</gene>
<proteinExistence type="predicted"/>
<evidence type="ECO:0000313" key="2">
    <source>
        <dbReference type="Proteomes" id="UP001638806"/>
    </source>
</evidence>
<dbReference type="Proteomes" id="UP001638806">
    <property type="component" value="Unassembled WGS sequence"/>
</dbReference>